<organism evidence="1 2">
    <name type="scientific">Anaerotruncus colihominis</name>
    <dbReference type="NCBI Taxonomy" id="169435"/>
    <lineage>
        <taxon>Bacteria</taxon>
        <taxon>Bacillati</taxon>
        <taxon>Bacillota</taxon>
        <taxon>Clostridia</taxon>
        <taxon>Eubacteriales</taxon>
        <taxon>Oscillospiraceae</taxon>
        <taxon>Anaerotruncus</taxon>
    </lineage>
</organism>
<dbReference type="EMBL" id="NFKP01000013">
    <property type="protein sequence ID" value="OUP68943.1"/>
    <property type="molecule type" value="Genomic_DNA"/>
</dbReference>
<dbReference type="RefSeq" id="WP_087214082.1">
    <property type="nucleotide sequence ID" value="NZ_NFKP01000013.1"/>
</dbReference>
<comment type="caution">
    <text evidence="1">The sequence shown here is derived from an EMBL/GenBank/DDBJ whole genome shotgun (WGS) entry which is preliminary data.</text>
</comment>
<accession>A0A1Y4MYK5</accession>
<name>A0A1Y4MYK5_9FIRM</name>
<proteinExistence type="predicted"/>
<reference evidence="2" key="1">
    <citation type="submission" date="2017-04" db="EMBL/GenBank/DDBJ databases">
        <title>Function of individual gut microbiota members based on whole genome sequencing of pure cultures obtained from chicken caecum.</title>
        <authorList>
            <person name="Medvecky M."/>
            <person name="Cejkova D."/>
            <person name="Polansky O."/>
            <person name="Karasova D."/>
            <person name="Kubasova T."/>
            <person name="Cizek A."/>
            <person name="Rychlik I."/>
        </authorList>
    </citation>
    <scope>NUCLEOTIDE SEQUENCE [LARGE SCALE GENOMIC DNA]</scope>
    <source>
        <strain evidence="2">An175</strain>
    </source>
</reference>
<dbReference type="AlphaFoldDB" id="A0A1Y4MYK5"/>
<dbReference type="Proteomes" id="UP000196386">
    <property type="component" value="Unassembled WGS sequence"/>
</dbReference>
<sequence length="88" mass="9861">MYEATACILQAVAFFCKMLDAHVRVDLKNEINSHIDKSRISAIISANGSQIGEHLMSGYYTKQRRALLAFLEGSIRMNFSLPGRSPTR</sequence>
<evidence type="ECO:0000313" key="1">
    <source>
        <dbReference type="EMBL" id="OUP68943.1"/>
    </source>
</evidence>
<evidence type="ECO:0000313" key="2">
    <source>
        <dbReference type="Proteomes" id="UP000196386"/>
    </source>
</evidence>
<gene>
    <name evidence="1" type="ORF">B5F11_11375</name>
</gene>
<protein>
    <submittedName>
        <fullName evidence="1">Uncharacterized protein</fullName>
    </submittedName>
</protein>